<dbReference type="Pfam" id="PF00685">
    <property type="entry name" value="Sulfotransfer_1"/>
    <property type="match status" value="1"/>
</dbReference>
<reference evidence="4 5" key="1">
    <citation type="submission" date="2016-10" db="EMBL/GenBank/DDBJ databases">
        <authorList>
            <person name="de Groot N.N."/>
        </authorList>
    </citation>
    <scope>NUCLEOTIDE SEQUENCE [LARGE SCALE GENOMIC DNA]</scope>
    <source>
        <strain evidence="5">P4B,CCM 7963,CECT 7998,DSM 25260,IBRC-M 10614,KCTC 13821</strain>
    </source>
</reference>
<evidence type="ECO:0000256" key="2">
    <source>
        <dbReference type="ARBA" id="ARBA00022679"/>
    </source>
</evidence>
<dbReference type="Proteomes" id="UP000199017">
    <property type="component" value="Unassembled WGS sequence"/>
</dbReference>
<evidence type="ECO:0000313" key="5">
    <source>
        <dbReference type="Proteomes" id="UP000199017"/>
    </source>
</evidence>
<dbReference type="PANTHER" id="PTHR11783">
    <property type="entry name" value="SULFOTRANSFERASE SULT"/>
    <property type="match status" value="1"/>
</dbReference>
<evidence type="ECO:0000256" key="1">
    <source>
        <dbReference type="ARBA" id="ARBA00005771"/>
    </source>
</evidence>
<keyword evidence="2 4" id="KW-0808">Transferase</keyword>
<dbReference type="EMBL" id="FNDU01000005">
    <property type="protein sequence ID" value="SDI12835.1"/>
    <property type="molecule type" value="Genomic_DNA"/>
</dbReference>
<gene>
    <name evidence="4" type="ORF">SAMN05216352_1055</name>
</gene>
<evidence type="ECO:0000259" key="3">
    <source>
        <dbReference type="Pfam" id="PF00685"/>
    </source>
</evidence>
<dbReference type="OrthoDB" id="570215at2"/>
<protein>
    <submittedName>
        <fullName evidence="4">Sulfotransferase domain-containing protein</fullName>
    </submittedName>
</protein>
<name>A0A1G8I1G8_9BACI</name>
<dbReference type="InterPro" id="IPR000863">
    <property type="entry name" value="Sulfotransferase_dom"/>
</dbReference>
<comment type="similarity">
    <text evidence="1">Belongs to the sulfotransferase 1 family.</text>
</comment>
<organism evidence="4 5">
    <name type="scientific">Alteribacillus bidgolensis</name>
    <dbReference type="NCBI Taxonomy" id="930129"/>
    <lineage>
        <taxon>Bacteria</taxon>
        <taxon>Bacillati</taxon>
        <taxon>Bacillota</taxon>
        <taxon>Bacilli</taxon>
        <taxon>Bacillales</taxon>
        <taxon>Bacillaceae</taxon>
        <taxon>Alteribacillus</taxon>
    </lineage>
</organism>
<dbReference type="RefSeq" id="WP_091584120.1">
    <property type="nucleotide sequence ID" value="NZ_FNDU01000005.1"/>
</dbReference>
<sequence length="248" mass="28675">MISEIKIPAFFVNSIPKSGTNLLKQLLLGIPGLSHIPSKHEFYGGRLNQDARLRLQNMKPKEFGAGHVMYSMEWANLFKELNMKQIIISRDPRDIVVSYVQFIKRFPTLSPFFSFVVNNLKTDKERYLTIIRGLANMQRDINGLIRGFIGWFNNPNTLHITFESLVSSVESQNRTLNQIVSFLIKSDLNRKQIINKMKQNIIPAQSLTFRKGIIGDWKNEFDSETIDTFKKVAGQLLIELGYEQDLHW</sequence>
<dbReference type="AlphaFoldDB" id="A0A1G8I1G8"/>
<dbReference type="SUPFAM" id="SSF52540">
    <property type="entry name" value="P-loop containing nucleoside triphosphate hydrolases"/>
    <property type="match status" value="1"/>
</dbReference>
<dbReference type="Gene3D" id="3.40.50.300">
    <property type="entry name" value="P-loop containing nucleotide triphosphate hydrolases"/>
    <property type="match status" value="1"/>
</dbReference>
<dbReference type="InterPro" id="IPR027417">
    <property type="entry name" value="P-loop_NTPase"/>
</dbReference>
<keyword evidence="5" id="KW-1185">Reference proteome</keyword>
<dbReference type="STRING" id="930129.SAMN05216352_1055"/>
<feature type="domain" description="Sulfotransferase" evidence="3">
    <location>
        <begin position="10"/>
        <end position="238"/>
    </location>
</feature>
<dbReference type="GO" id="GO:0008146">
    <property type="term" value="F:sulfotransferase activity"/>
    <property type="evidence" value="ECO:0007669"/>
    <property type="project" value="InterPro"/>
</dbReference>
<evidence type="ECO:0000313" key="4">
    <source>
        <dbReference type="EMBL" id="SDI12835.1"/>
    </source>
</evidence>
<accession>A0A1G8I1G8</accession>
<proteinExistence type="inferred from homology"/>